<reference evidence="2 3" key="1">
    <citation type="journal article" date="2020" name="ISME J.">
        <title>Uncovering the hidden diversity of litter-decomposition mechanisms in mushroom-forming fungi.</title>
        <authorList>
            <person name="Floudas D."/>
            <person name="Bentzer J."/>
            <person name="Ahren D."/>
            <person name="Johansson T."/>
            <person name="Persson P."/>
            <person name="Tunlid A."/>
        </authorList>
    </citation>
    <scope>NUCLEOTIDE SEQUENCE [LARGE SCALE GENOMIC DNA]</scope>
    <source>
        <strain evidence="2 3">CBS 291.85</strain>
    </source>
</reference>
<feature type="compositionally biased region" description="Basic and acidic residues" evidence="1">
    <location>
        <begin position="33"/>
        <end position="52"/>
    </location>
</feature>
<comment type="caution">
    <text evidence="2">The sequence shown here is derived from an EMBL/GenBank/DDBJ whole genome shotgun (WGS) entry which is preliminary data.</text>
</comment>
<keyword evidence="3" id="KW-1185">Reference proteome</keyword>
<sequence>MTALTLEQKKQRYSRDLAEHTLRQFNSLRLDEASRSGLARERTATHSSERHLPSRNAGKHHDIDAGASDPADITPRREKQANGNRLWNTVTRAWKA</sequence>
<gene>
    <name evidence="2" type="ORF">D9758_000475</name>
</gene>
<evidence type="ECO:0000313" key="3">
    <source>
        <dbReference type="Proteomes" id="UP000559256"/>
    </source>
</evidence>
<feature type="region of interest" description="Disordered" evidence="1">
    <location>
        <begin position="33"/>
        <end position="88"/>
    </location>
</feature>
<dbReference type="Proteomes" id="UP000559256">
    <property type="component" value="Unassembled WGS sequence"/>
</dbReference>
<accession>A0A8H5H1W7</accession>
<protein>
    <submittedName>
        <fullName evidence="2">Uncharacterized protein</fullName>
    </submittedName>
</protein>
<dbReference type="OrthoDB" id="3262732at2759"/>
<proteinExistence type="predicted"/>
<organism evidence="2 3">
    <name type="scientific">Tetrapyrgos nigripes</name>
    <dbReference type="NCBI Taxonomy" id="182062"/>
    <lineage>
        <taxon>Eukaryota</taxon>
        <taxon>Fungi</taxon>
        <taxon>Dikarya</taxon>
        <taxon>Basidiomycota</taxon>
        <taxon>Agaricomycotina</taxon>
        <taxon>Agaricomycetes</taxon>
        <taxon>Agaricomycetidae</taxon>
        <taxon>Agaricales</taxon>
        <taxon>Marasmiineae</taxon>
        <taxon>Marasmiaceae</taxon>
        <taxon>Tetrapyrgos</taxon>
    </lineage>
</organism>
<dbReference type="EMBL" id="JAACJM010000001">
    <property type="protein sequence ID" value="KAF5375161.1"/>
    <property type="molecule type" value="Genomic_DNA"/>
</dbReference>
<dbReference type="AlphaFoldDB" id="A0A8H5H1W7"/>
<evidence type="ECO:0000256" key="1">
    <source>
        <dbReference type="SAM" id="MobiDB-lite"/>
    </source>
</evidence>
<name>A0A8H5H1W7_9AGAR</name>
<evidence type="ECO:0000313" key="2">
    <source>
        <dbReference type="EMBL" id="KAF5375161.1"/>
    </source>
</evidence>